<dbReference type="InterPro" id="IPR000477">
    <property type="entry name" value="RT_dom"/>
</dbReference>
<proteinExistence type="predicted"/>
<dbReference type="InterPro" id="IPR043502">
    <property type="entry name" value="DNA/RNA_pol_sf"/>
</dbReference>
<dbReference type="AlphaFoldDB" id="A0A438DNI1"/>
<feature type="domain" description="Reverse transcriptase" evidence="1">
    <location>
        <begin position="416"/>
        <end position="581"/>
    </location>
</feature>
<dbReference type="Gene3D" id="3.10.10.10">
    <property type="entry name" value="HIV Type 1 Reverse Transcriptase, subunit A, domain 1"/>
    <property type="match status" value="1"/>
</dbReference>
<organism evidence="2 3">
    <name type="scientific">Vitis vinifera</name>
    <name type="common">Grape</name>
    <dbReference type="NCBI Taxonomy" id="29760"/>
    <lineage>
        <taxon>Eukaryota</taxon>
        <taxon>Viridiplantae</taxon>
        <taxon>Streptophyta</taxon>
        <taxon>Embryophyta</taxon>
        <taxon>Tracheophyta</taxon>
        <taxon>Spermatophyta</taxon>
        <taxon>Magnoliopsida</taxon>
        <taxon>eudicotyledons</taxon>
        <taxon>Gunneridae</taxon>
        <taxon>Pentapetalae</taxon>
        <taxon>rosids</taxon>
        <taxon>Vitales</taxon>
        <taxon>Vitaceae</taxon>
        <taxon>Viteae</taxon>
        <taxon>Vitis</taxon>
    </lineage>
</organism>
<evidence type="ECO:0000259" key="1">
    <source>
        <dbReference type="Pfam" id="PF00078"/>
    </source>
</evidence>
<comment type="caution">
    <text evidence="2">The sequence shown here is derived from an EMBL/GenBank/DDBJ whole genome shotgun (WGS) entry which is preliminary data.</text>
</comment>
<gene>
    <name evidence="2" type="primary">TY3B-I_233</name>
    <name evidence="2" type="ORF">CK203_102363</name>
</gene>
<dbReference type="Gene3D" id="3.30.70.270">
    <property type="match status" value="1"/>
</dbReference>
<evidence type="ECO:0000313" key="2">
    <source>
        <dbReference type="EMBL" id="RVW37019.1"/>
    </source>
</evidence>
<dbReference type="InterPro" id="IPR053134">
    <property type="entry name" value="RNA-dir_DNA_polymerase"/>
</dbReference>
<dbReference type="EMBL" id="QGNW01001550">
    <property type="protein sequence ID" value="RVW37019.1"/>
    <property type="molecule type" value="Genomic_DNA"/>
</dbReference>
<reference evidence="2 3" key="1">
    <citation type="journal article" date="2018" name="PLoS Genet.">
        <title>Population sequencing reveals clonal diversity and ancestral inbreeding in the grapevine cultivar Chardonnay.</title>
        <authorList>
            <person name="Roach M.J."/>
            <person name="Johnson D.L."/>
            <person name="Bohlmann J."/>
            <person name="van Vuuren H.J."/>
            <person name="Jones S.J."/>
            <person name="Pretorius I.S."/>
            <person name="Schmidt S.A."/>
            <person name="Borneman A.R."/>
        </authorList>
    </citation>
    <scope>NUCLEOTIDE SEQUENCE [LARGE SCALE GENOMIC DNA]</scope>
    <source>
        <strain evidence="3">cv. Chardonnay</strain>
        <tissue evidence="2">Leaf</tissue>
    </source>
</reference>
<evidence type="ECO:0000313" key="3">
    <source>
        <dbReference type="Proteomes" id="UP000288805"/>
    </source>
</evidence>
<accession>A0A438DNI1</accession>
<dbReference type="PANTHER" id="PTHR24559">
    <property type="entry name" value="TRANSPOSON TY3-I GAG-POL POLYPROTEIN"/>
    <property type="match status" value="1"/>
</dbReference>
<sequence>MMIDDKVTCIVFSTDDLPLEGSDHTRHLYISVVCLGHRVSFVLLDNGFALNVCPLATVIVIGFAPSDFGPSIKIVRAYESTQRKVLRVPASFNLLWANLGFTRLELFHFPFIRSHSDDDLLLIGFTFDEVQTLKIQDFCRDFVAMSFDQHSSTLVLDMMKDMSFLFGFGLGRRQHGFSEFVTTIDHDTPFGPRFTPSEDDVRYMARLCRNKGSEIQPRVEEIGVKDSIFDEFQHMLLQMQMGDETLGVSAFMTIVPPSPDRANLFSLCFPDETTDYGVVIKLAYMIDGVVPHDENRDEMDMLGISQFLDVVQCQPFSPLELFGVSVIKIAEEDQTVPTPKLPAFIIPTIDMYEGTIGLVEQASNSMDSPLSFDILSGFVTRSDYVSDDSVMDLSIYEYSSVFCDNILLLALYSPTSQVRVCVDFRDLNKANPKDDLHLPHIDLLVDNIAGHSMLSFMDGFSRYNQILMAPEDIEKTVFITKWGTYYYKVMPFGLKNAGATYQRANTTLFHDMMHRDVKVYVDDMIVKSRDMADHLTALERFFHRIRKFNERGIEVNLDKIRAILDMFVPKTEKEVKVLGIALGCMLAQFDDSGREQAIYHLSKSMLENEMRYVVIERFYLALV</sequence>
<dbReference type="Proteomes" id="UP000288805">
    <property type="component" value="Unassembled WGS sequence"/>
</dbReference>
<protein>
    <submittedName>
        <fullName evidence="2">Transposon Ty3-I Gag-Pol polyprotein</fullName>
    </submittedName>
</protein>
<dbReference type="SUPFAM" id="SSF56672">
    <property type="entry name" value="DNA/RNA polymerases"/>
    <property type="match status" value="1"/>
</dbReference>
<dbReference type="PANTHER" id="PTHR24559:SF457">
    <property type="entry name" value="RNA-DIRECTED DNA POLYMERASE HOMOLOG"/>
    <property type="match status" value="1"/>
</dbReference>
<name>A0A438DNI1_VITVI</name>
<dbReference type="CDD" id="cd01647">
    <property type="entry name" value="RT_LTR"/>
    <property type="match status" value="1"/>
</dbReference>
<dbReference type="Pfam" id="PF00078">
    <property type="entry name" value="RVT_1"/>
    <property type="match status" value="1"/>
</dbReference>
<dbReference type="InterPro" id="IPR043128">
    <property type="entry name" value="Rev_trsase/Diguanyl_cyclase"/>
</dbReference>